<dbReference type="PANTHER" id="PTHR43163">
    <property type="entry name" value="DIPEPTIDE TRANSPORT SYSTEM PERMEASE PROTEIN DPPB-RELATED"/>
    <property type="match status" value="1"/>
</dbReference>
<comment type="subcellular location">
    <subcellularLocation>
        <location evidence="1 7">Cell membrane</location>
        <topology evidence="1 7">Multi-pass membrane protein</topology>
    </subcellularLocation>
</comment>
<dbReference type="EMBL" id="CP003639">
    <property type="protein sequence ID" value="AFM43331.1"/>
    <property type="molecule type" value="Genomic_DNA"/>
</dbReference>
<dbReference type="InterPro" id="IPR045621">
    <property type="entry name" value="BPD_transp_1_N"/>
</dbReference>
<dbReference type="GO" id="GO:0055085">
    <property type="term" value="P:transmembrane transport"/>
    <property type="evidence" value="ECO:0007669"/>
    <property type="project" value="InterPro"/>
</dbReference>
<evidence type="ECO:0000256" key="1">
    <source>
        <dbReference type="ARBA" id="ARBA00004651"/>
    </source>
</evidence>
<reference evidence="9 10" key="1">
    <citation type="journal article" date="2012" name="J. Bacteriol.">
        <title>Complete genome sequences of Desulfosporosinus orientis DSM765T, Desulfosporosinus youngiae DSM17734T, Desulfosporosinus meridiei DSM13257T, and Desulfosporosinus acidiphilus DSM22704T.</title>
        <authorList>
            <person name="Pester M."/>
            <person name="Brambilla E."/>
            <person name="Alazard D."/>
            <person name="Rattei T."/>
            <person name="Weinmaier T."/>
            <person name="Han J."/>
            <person name="Lucas S."/>
            <person name="Lapidus A."/>
            <person name="Cheng J.F."/>
            <person name="Goodwin L."/>
            <person name="Pitluck S."/>
            <person name="Peters L."/>
            <person name="Ovchinnikova G."/>
            <person name="Teshima H."/>
            <person name="Detter J.C."/>
            <person name="Han C.S."/>
            <person name="Tapia R."/>
            <person name="Land M.L."/>
            <person name="Hauser L."/>
            <person name="Kyrpides N.C."/>
            <person name="Ivanova N.N."/>
            <person name="Pagani I."/>
            <person name="Huntmann M."/>
            <person name="Wei C.L."/>
            <person name="Davenport K.W."/>
            <person name="Daligault H."/>
            <person name="Chain P.S."/>
            <person name="Chen A."/>
            <person name="Mavromatis K."/>
            <person name="Markowitz V."/>
            <person name="Szeto E."/>
            <person name="Mikhailova N."/>
            <person name="Pati A."/>
            <person name="Wagner M."/>
            <person name="Woyke T."/>
            <person name="Ollivier B."/>
            <person name="Klenk H.P."/>
            <person name="Spring S."/>
            <person name="Loy A."/>
        </authorList>
    </citation>
    <scope>NUCLEOTIDE SEQUENCE [LARGE SCALE GENOMIC DNA]</scope>
    <source>
        <strain evidence="10">DSM 22704 / JCM 16185 / SJ4</strain>
    </source>
</reference>
<accession>I4DC07</accession>
<evidence type="ECO:0000256" key="4">
    <source>
        <dbReference type="ARBA" id="ARBA00022692"/>
    </source>
</evidence>
<dbReference type="SUPFAM" id="SSF161098">
    <property type="entry name" value="MetI-like"/>
    <property type="match status" value="1"/>
</dbReference>
<dbReference type="eggNOG" id="COG0601">
    <property type="taxonomic scope" value="Bacteria"/>
</dbReference>
<keyword evidence="2 7" id="KW-0813">Transport</keyword>
<dbReference type="CDD" id="cd06261">
    <property type="entry name" value="TM_PBP2"/>
    <property type="match status" value="1"/>
</dbReference>
<evidence type="ECO:0000256" key="7">
    <source>
        <dbReference type="RuleBase" id="RU363032"/>
    </source>
</evidence>
<evidence type="ECO:0000313" key="9">
    <source>
        <dbReference type="EMBL" id="AFM43331.1"/>
    </source>
</evidence>
<dbReference type="InterPro" id="IPR035906">
    <property type="entry name" value="MetI-like_sf"/>
</dbReference>
<feature type="transmembrane region" description="Helical" evidence="7">
    <location>
        <begin position="255"/>
        <end position="276"/>
    </location>
</feature>
<keyword evidence="4 7" id="KW-0812">Transmembrane</keyword>
<feature type="transmembrane region" description="Helical" evidence="7">
    <location>
        <begin position="101"/>
        <end position="122"/>
    </location>
</feature>
<dbReference type="Pfam" id="PF00528">
    <property type="entry name" value="BPD_transp_1"/>
    <property type="match status" value="1"/>
</dbReference>
<dbReference type="RefSeq" id="WP_014829314.1">
    <property type="nucleotide sequence ID" value="NC_018068.1"/>
</dbReference>
<dbReference type="Pfam" id="PF19300">
    <property type="entry name" value="BPD_transp_1_N"/>
    <property type="match status" value="1"/>
</dbReference>
<feature type="domain" description="ABC transmembrane type-1" evidence="8">
    <location>
        <begin position="95"/>
        <end position="324"/>
    </location>
</feature>
<feature type="transmembrane region" description="Helical" evidence="7">
    <location>
        <begin position="9"/>
        <end position="30"/>
    </location>
</feature>
<dbReference type="InterPro" id="IPR000515">
    <property type="entry name" value="MetI-like"/>
</dbReference>
<keyword evidence="5 7" id="KW-1133">Transmembrane helix</keyword>
<evidence type="ECO:0000256" key="5">
    <source>
        <dbReference type="ARBA" id="ARBA00022989"/>
    </source>
</evidence>
<keyword evidence="3" id="KW-1003">Cell membrane</keyword>
<dbReference type="HOGENOM" id="CLU_036879_0_0_9"/>
<dbReference type="PANTHER" id="PTHR43163:SF6">
    <property type="entry name" value="DIPEPTIDE TRANSPORT SYSTEM PERMEASE PROTEIN DPPB-RELATED"/>
    <property type="match status" value="1"/>
</dbReference>
<organism evidence="9 10">
    <name type="scientific">Desulfosporosinus acidiphilus (strain DSM 22704 / JCM 16185 / SJ4)</name>
    <dbReference type="NCBI Taxonomy" id="646529"/>
    <lineage>
        <taxon>Bacteria</taxon>
        <taxon>Bacillati</taxon>
        <taxon>Bacillota</taxon>
        <taxon>Clostridia</taxon>
        <taxon>Eubacteriales</taxon>
        <taxon>Desulfitobacteriaceae</taxon>
        <taxon>Desulfosporosinus</taxon>
    </lineage>
</organism>
<evidence type="ECO:0000256" key="3">
    <source>
        <dbReference type="ARBA" id="ARBA00022475"/>
    </source>
</evidence>
<dbReference type="KEGG" id="dai:Desaci_4488"/>
<feature type="transmembrane region" description="Helical" evidence="7">
    <location>
        <begin position="134"/>
        <end position="155"/>
    </location>
</feature>
<feature type="transmembrane region" description="Helical" evidence="7">
    <location>
        <begin position="305"/>
        <end position="327"/>
    </location>
</feature>
<dbReference type="OrthoDB" id="9789439at2"/>
<dbReference type="Gene3D" id="1.10.3720.10">
    <property type="entry name" value="MetI-like"/>
    <property type="match status" value="1"/>
</dbReference>
<dbReference type="AlphaFoldDB" id="I4DC07"/>
<proteinExistence type="inferred from homology"/>
<name>I4DC07_DESAJ</name>
<keyword evidence="10" id="KW-1185">Reference proteome</keyword>
<evidence type="ECO:0000259" key="8">
    <source>
        <dbReference type="PROSITE" id="PS50928"/>
    </source>
</evidence>
<protein>
    <submittedName>
        <fullName evidence="9">ABC-type dipeptide/oligopeptide/nickel transport system, permease component</fullName>
    </submittedName>
</protein>
<evidence type="ECO:0000256" key="2">
    <source>
        <dbReference type="ARBA" id="ARBA00022448"/>
    </source>
</evidence>
<feature type="transmembrane region" description="Helical" evidence="7">
    <location>
        <begin position="197"/>
        <end position="216"/>
    </location>
</feature>
<evidence type="ECO:0000256" key="6">
    <source>
        <dbReference type="ARBA" id="ARBA00023136"/>
    </source>
</evidence>
<gene>
    <name evidence="9" type="ordered locus">Desaci_4488</name>
</gene>
<dbReference type="STRING" id="646529.Desaci_4488"/>
<dbReference type="Proteomes" id="UP000002892">
    <property type="component" value="Chromosome"/>
</dbReference>
<evidence type="ECO:0000313" key="10">
    <source>
        <dbReference type="Proteomes" id="UP000002892"/>
    </source>
</evidence>
<keyword evidence="6 7" id="KW-0472">Membrane</keyword>
<dbReference type="PROSITE" id="PS50928">
    <property type="entry name" value="ABC_TM1"/>
    <property type="match status" value="1"/>
</dbReference>
<comment type="similarity">
    <text evidence="7">Belongs to the binding-protein-dependent transport system permease family.</text>
</comment>
<sequence>MLRYIIKRILMLIPVLLGVSIIVFLIMRVFSPDPAPIVLGQHATLQAEEAWRQVNGLNDPVYLQYYHYIKGALTGDLGTSYYTKLPVVKEIMSRFPATIELAIVAIILASFFGIVIGVISAVKKNSIFDNAGMFLALIGVSMPIFWLGILLIILFSGTLHWLPSNGRINPLLEPSHVTGFYLLDSLITGNMDSFFNALKHIILPASALAMYSMAIITRMTRSSMLDTLQQDFIRTARAKGVPEGKVIRKHALRNGLIPIVTVIGLQLGSLLGGAVLTETVFSWPGIGAYTVECILKSDFPVVQGVVLLVATIYVLMNLIVDVVYAFLDPRIKYSKKEV</sequence>
<dbReference type="GO" id="GO:0005886">
    <property type="term" value="C:plasma membrane"/>
    <property type="evidence" value="ECO:0007669"/>
    <property type="project" value="UniProtKB-SubCell"/>
</dbReference>